<dbReference type="Proteomes" id="UP001210978">
    <property type="component" value="Chromosome"/>
</dbReference>
<evidence type="ECO:0000313" key="2">
    <source>
        <dbReference type="Proteomes" id="UP001210978"/>
    </source>
</evidence>
<dbReference type="InterPro" id="IPR047727">
    <property type="entry name" value="Sce7725-like"/>
</dbReference>
<sequence>MYFPFIIAKQFDIDALNEIDLKYYKKFIPVIIPKDIKNCKKNVAKLAAKNIKFILVLNCGKKNYPTMKEVVDNFINDALSEYENYSIAYVIKESTRKVQIERYLNTFPNFEKSLIHQFEFTDTSYIKGLNNIEYNFYNIKSVDENYIVETSNNNTVLINDGFNKQKRNVDYPKQSDFLSKYYNYKKNSVTGFGDYTIIGDGDSTGFAAFAVALHLTVIKKPNIFIYHFASDDKDGQKNIGRKYLYAVGELIKFVDQNKIFNTSGIDGFRNNFDTKHYPGLGIAKKYSIKNHIEQIVNVI</sequence>
<reference evidence="1 2" key="1">
    <citation type="submission" date="2023-01" db="EMBL/GenBank/DDBJ databases">
        <title>Complete genome of Chryseobacterium camelliae VAN22-5A.</title>
        <authorList>
            <person name="Zong G."/>
            <person name="Cao G."/>
        </authorList>
    </citation>
    <scope>NUCLEOTIDE SEQUENCE [LARGE SCALE GENOMIC DNA]</scope>
    <source>
        <strain evidence="1 2">VAN22-5A</strain>
    </source>
</reference>
<dbReference type="EMBL" id="CP115859">
    <property type="protein sequence ID" value="WBV60546.1"/>
    <property type="molecule type" value="Genomic_DNA"/>
</dbReference>
<gene>
    <name evidence="1" type="ORF">PFY12_00155</name>
</gene>
<dbReference type="RefSeq" id="WP_271148868.1">
    <property type="nucleotide sequence ID" value="NZ_CP115859.1"/>
</dbReference>
<keyword evidence="2" id="KW-1185">Reference proteome</keyword>
<dbReference type="NCBIfam" id="NF033831">
    <property type="entry name" value="sce7725_fam"/>
    <property type="match status" value="1"/>
</dbReference>
<evidence type="ECO:0000313" key="1">
    <source>
        <dbReference type="EMBL" id="WBV60546.1"/>
    </source>
</evidence>
<proteinExistence type="predicted"/>
<accession>A0ABY7QND4</accession>
<name>A0ABY7QND4_9FLAO</name>
<organism evidence="1 2">
    <name type="scientific">Chryseobacterium camelliae</name>
    <dbReference type="NCBI Taxonomy" id="1265445"/>
    <lineage>
        <taxon>Bacteria</taxon>
        <taxon>Pseudomonadati</taxon>
        <taxon>Bacteroidota</taxon>
        <taxon>Flavobacteriia</taxon>
        <taxon>Flavobacteriales</taxon>
        <taxon>Weeksellaceae</taxon>
        <taxon>Chryseobacterium group</taxon>
        <taxon>Chryseobacterium</taxon>
    </lineage>
</organism>
<protein>
    <submittedName>
        <fullName evidence="1">Sce7725 family protein</fullName>
    </submittedName>
</protein>